<evidence type="ECO:0000313" key="4">
    <source>
        <dbReference type="Proteomes" id="UP001162972"/>
    </source>
</evidence>
<comment type="caution">
    <text evidence="3">The sequence shown here is derived from an EMBL/GenBank/DDBJ whole genome shotgun (WGS) entry which is preliminary data.</text>
</comment>
<organism evidence="3 4">
    <name type="scientific">Salix udensis</name>
    <dbReference type="NCBI Taxonomy" id="889485"/>
    <lineage>
        <taxon>Eukaryota</taxon>
        <taxon>Viridiplantae</taxon>
        <taxon>Streptophyta</taxon>
        <taxon>Embryophyta</taxon>
        <taxon>Tracheophyta</taxon>
        <taxon>Spermatophyta</taxon>
        <taxon>Magnoliopsida</taxon>
        <taxon>eudicotyledons</taxon>
        <taxon>Gunneridae</taxon>
        <taxon>Pentapetalae</taxon>
        <taxon>rosids</taxon>
        <taxon>fabids</taxon>
        <taxon>Malpighiales</taxon>
        <taxon>Salicaceae</taxon>
        <taxon>Saliceae</taxon>
        <taxon>Salix</taxon>
    </lineage>
</organism>
<dbReference type="PROSITE" id="PS50846">
    <property type="entry name" value="HMA_2"/>
    <property type="match status" value="1"/>
</dbReference>
<dbReference type="Gene3D" id="3.30.70.100">
    <property type="match status" value="1"/>
</dbReference>
<dbReference type="EMBL" id="JAPFFJ010000006">
    <property type="protein sequence ID" value="KAJ6422970.1"/>
    <property type="molecule type" value="Genomic_DNA"/>
</dbReference>
<protein>
    <recommendedName>
        <fullName evidence="2">HMA domain-containing protein</fullName>
    </recommendedName>
</protein>
<accession>A0AAD6KHT8</accession>
<evidence type="ECO:0000313" key="3">
    <source>
        <dbReference type="EMBL" id="KAJ6422970.1"/>
    </source>
</evidence>
<feature type="domain" description="HMA" evidence="2">
    <location>
        <begin position="2"/>
        <end position="71"/>
    </location>
</feature>
<sequence>MKQKIVIKVEMHSDKCRTKAKKIAATASGVTSVALDGADKDQIVVVGEEVDSVKLARSLRKKVGHASVMSVQEEKDKEKEKEKEKEKCSCQPIPYYYSQPLTCAVVGESNPNNCTVM</sequence>
<name>A0AAD6KHT8_9ROSI</name>
<dbReference type="AlphaFoldDB" id="A0AAD6KHT8"/>
<feature type="region of interest" description="Disordered" evidence="1">
    <location>
        <begin position="66"/>
        <end position="85"/>
    </location>
</feature>
<keyword evidence="4" id="KW-1185">Reference proteome</keyword>
<gene>
    <name evidence="3" type="ORF">OIU84_023990</name>
</gene>
<feature type="compositionally biased region" description="Basic and acidic residues" evidence="1">
    <location>
        <begin position="72"/>
        <end position="85"/>
    </location>
</feature>
<evidence type="ECO:0000259" key="2">
    <source>
        <dbReference type="PROSITE" id="PS50846"/>
    </source>
</evidence>
<dbReference type="GO" id="GO:0046872">
    <property type="term" value="F:metal ion binding"/>
    <property type="evidence" value="ECO:0007669"/>
    <property type="project" value="InterPro"/>
</dbReference>
<dbReference type="Proteomes" id="UP001162972">
    <property type="component" value="Chromosome 16"/>
</dbReference>
<reference evidence="3 4" key="1">
    <citation type="journal article" date="2023" name="Int. J. Mol. Sci.">
        <title>De Novo Assembly and Annotation of 11 Diverse Shrub Willow (Salix) Genomes Reveals Novel Gene Organization in Sex-Linked Regions.</title>
        <authorList>
            <person name="Hyden B."/>
            <person name="Feng K."/>
            <person name="Yates T.B."/>
            <person name="Jawdy S."/>
            <person name="Cereghino C."/>
            <person name="Smart L.B."/>
            <person name="Muchero W."/>
        </authorList>
    </citation>
    <scope>NUCLEOTIDE SEQUENCE [LARGE SCALE GENOMIC DNA]</scope>
    <source>
        <tissue evidence="3">Shoot tip</tissue>
    </source>
</reference>
<dbReference type="Pfam" id="PF00403">
    <property type="entry name" value="HMA"/>
    <property type="match status" value="1"/>
</dbReference>
<dbReference type="InterPro" id="IPR044296">
    <property type="entry name" value="HIPP46"/>
</dbReference>
<evidence type="ECO:0000256" key="1">
    <source>
        <dbReference type="SAM" id="MobiDB-lite"/>
    </source>
</evidence>
<dbReference type="PANTHER" id="PTHR46371">
    <property type="entry name" value="OS04G0464100 PROTEIN"/>
    <property type="match status" value="1"/>
</dbReference>
<dbReference type="InterPro" id="IPR006121">
    <property type="entry name" value="HMA_dom"/>
</dbReference>
<proteinExistence type="predicted"/>